<gene>
    <name evidence="1" type="ORF">F4V91_29675</name>
</gene>
<dbReference type="EMBL" id="VZUL01000003">
    <property type="protein sequence ID" value="KAB1083646.1"/>
    <property type="molecule type" value="Genomic_DNA"/>
</dbReference>
<dbReference type="InterPro" id="IPR023296">
    <property type="entry name" value="Glyco_hydro_beta-prop_sf"/>
</dbReference>
<organism evidence="1 2">
    <name type="scientific">Neorhizobium galegae</name>
    <name type="common">Rhizobium galegae</name>
    <dbReference type="NCBI Taxonomy" id="399"/>
    <lineage>
        <taxon>Bacteria</taxon>
        <taxon>Pseudomonadati</taxon>
        <taxon>Pseudomonadota</taxon>
        <taxon>Alphaproteobacteria</taxon>
        <taxon>Hyphomicrobiales</taxon>
        <taxon>Rhizobiaceae</taxon>
        <taxon>Rhizobium/Agrobacterium group</taxon>
        <taxon>Neorhizobium</taxon>
    </lineage>
</organism>
<dbReference type="Proteomes" id="UP000386575">
    <property type="component" value="Unassembled WGS sequence"/>
</dbReference>
<dbReference type="Gene3D" id="2.115.10.20">
    <property type="entry name" value="Glycosyl hydrolase domain, family 43"/>
    <property type="match status" value="2"/>
</dbReference>
<dbReference type="PANTHER" id="PTHR35279">
    <property type="match status" value="1"/>
</dbReference>
<dbReference type="PANTHER" id="PTHR35279:SF1">
    <property type="entry name" value="ARABINANASE_LEVANSUCRASE_INVERTASE"/>
    <property type="match status" value="1"/>
</dbReference>
<comment type="caution">
    <text evidence="1">The sequence shown here is derived from an EMBL/GenBank/DDBJ whole genome shotgun (WGS) entry which is preliminary data.</text>
</comment>
<name>A0A6A1TL89_NEOGA</name>
<accession>A0A6A1TL89</accession>
<protein>
    <recommendedName>
        <fullName evidence="3">Glycosyl hydrolase family 32 N-terminal domain-containing protein</fullName>
    </recommendedName>
</protein>
<dbReference type="SUPFAM" id="SSF75005">
    <property type="entry name" value="Arabinanase/levansucrase/invertase"/>
    <property type="match status" value="1"/>
</dbReference>
<dbReference type="RefSeq" id="WP_151046871.1">
    <property type="nucleotide sequence ID" value="NZ_VZUL01000003.1"/>
</dbReference>
<dbReference type="AlphaFoldDB" id="A0A6A1TL89"/>
<evidence type="ECO:0008006" key="3">
    <source>
        <dbReference type="Google" id="ProtNLM"/>
    </source>
</evidence>
<evidence type="ECO:0000313" key="1">
    <source>
        <dbReference type="EMBL" id="KAB1083646.1"/>
    </source>
</evidence>
<reference evidence="1 2" key="1">
    <citation type="submission" date="2019-09" db="EMBL/GenBank/DDBJ databases">
        <title>Genome sequencing of Ng87 strain.</title>
        <authorList>
            <person name="Karasev E.S."/>
            <person name="Andronov E."/>
        </authorList>
    </citation>
    <scope>NUCLEOTIDE SEQUENCE [LARGE SCALE GENOMIC DNA]</scope>
    <source>
        <strain evidence="1 2">Ng87</strain>
    </source>
</reference>
<evidence type="ECO:0000313" key="2">
    <source>
        <dbReference type="Proteomes" id="UP000386575"/>
    </source>
</evidence>
<proteinExistence type="predicted"/>
<sequence length="304" mass="34695">MNRSRRWKKIGRVLEISDHKQWAVSHSAVPFAEHVTGDIYKIFFTARDTQSRSHTACGLLDLSRASNSFEINEDPVLAPGGLGAFDDSGAMGSWLTSVGEKTYLYYQGWNLGVTVPFRNSIGVAVRNGDGLFTRLFDGPILDRTAREPHFTATPCVLEDNGRWDMWYLSCVGWELEAGRPKHRYHIKHAQSDNGLDWNRNGEISIDFKNSSEYAISRPSVMRRGNIWRMWYSFRGHRYRIGYAESEDGINWERMDDRAGIDVAQSGWDSDMIEYPFVFCHGDATYMLYNGNDYGRTGFGLAVLE</sequence>